<dbReference type="EMBL" id="JAGTPW010000050">
    <property type="protein sequence ID" value="MBR8645770.1"/>
    <property type="molecule type" value="Genomic_DNA"/>
</dbReference>
<organism evidence="2 3">
    <name type="scientific">Peribacillus frigoritolerans</name>
    <dbReference type="NCBI Taxonomy" id="450367"/>
    <lineage>
        <taxon>Bacteria</taxon>
        <taxon>Bacillati</taxon>
        <taxon>Bacillota</taxon>
        <taxon>Bacilli</taxon>
        <taxon>Bacillales</taxon>
        <taxon>Bacillaceae</taxon>
        <taxon>Peribacillus</taxon>
    </lineage>
</organism>
<evidence type="ECO:0000313" key="3">
    <source>
        <dbReference type="Proteomes" id="UP000680045"/>
    </source>
</evidence>
<reference evidence="2" key="1">
    <citation type="submission" date="2021-04" db="EMBL/GenBank/DDBJ databases">
        <title>Whole genome sequencing of Enterococci isolates from hospitalized patients.</title>
        <authorList>
            <person name="Ogoti B.M."/>
            <person name="Onyambu F.G."/>
        </authorList>
    </citation>
    <scope>NUCLEOTIDE SEQUENCE</scope>
    <source>
        <strain evidence="2">242</strain>
    </source>
</reference>
<gene>
    <name evidence="2" type="ORF">KEH51_22505</name>
</gene>
<comment type="caution">
    <text evidence="2">The sequence shown here is derived from an EMBL/GenBank/DDBJ whole genome shotgun (WGS) entry which is preliminary data.</text>
</comment>
<protein>
    <submittedName>
        <fullName evidence="2">Uncharacterized protein</fullName>
    </submittedName>
</protein>
<proteinExistence type="predicted"/>
<dbReference type="AlphaFoldDB" id="A0A941FKC3"/>
<evidence type="ECO:0000313" key="2">
    <source>
        <dbReference type="EMBL" id="MBR8645770.1"/>
    </source>
</evidence>
<sequence length="51" mass="5622">MKQACKTSVKGDPAGAKTQRVDRPRKASSRSEINGNGKHQKNCRQLSIIIE</sequence>
<dbReference type="Proteomes" id="UP000680045">
    <property type="component" value="Unassembled WGS sequence"/>
</dbReference>
<name>A0A941FKC3_9BACI</name>
<evidence type="ECO:0000256" key="1">
    <source>
        <dbReference type="SAM" id="MobiDB-lite"/>
    </source>
</evidence>
<feature type="region of interest" description="Disordered" evidence="1">
    <location>
        <begin position="1"/>
        <end position="51"/>
    </location>
</feature>
<accession>A0A941FKC3</accession>